<organism evidence="1 2">
    <name type="scientific">Caerostris extrusa</name>
    <name type="common">Bark spider</name>
    <name type="synonym">Caerostris bankana</name>
    <dbReference type="NCBI Taxonomy" id="172846"/>
    <lineage>
        <taxon>Eukaryota</taxon>
        <taxon>Metazoa</taxon>
        <taxon>Ecdysozoa</taxon>
        <taxon>Arthropoda</taxon>
        <taxon>Chelicerata</taxon>
        <taxon>Arachnida</taxon>
        <taxon>Araneae</taxon>
        <taxon>Araneomorphae</taxon>
        <taxon>Entelegynae</taxon>
        <taxon>Araneoidea</taxon>
        <taxon>Araneidae</taxon>
        <taxon>Caerostris</taxon>
    </lineage>
</organism>
<evidence type="ECO:0000313" key="1">
    <source>
        <dbReference type="EMBL" id="GIY13415.1"/>
    </source>
</evidence>
<proteinExistence type="predicted"/>
<reference evidence="1 2" key="1">
    <citation type="submission" date="2021-06" db="EMBL/GenBank/DDBJ databases">
        <title>Caerostris extrusa draft genome.</title>
        <authorList>
            <person name="Kono N."/>
            <person name="Arakawa K."/>
        </authorList>
    </citation>
    <scope>NUCLEOTIDE SEQUENCE [LARGE SCALE GENOMIC DNA]</scope>
</reference>
<keyword evidence="2" id="KW-1185">Reference proteome</keyword>
<comment type="caution">
    <text evidence="1">The sequence shown here is derived from an EMBL/GenBank/DDBJ whole genome shotgun (WGS) entry which is preliminary data.</text>
</comment>
<sequence>MTLSIFVQGNFSLCKKIPAGCGATLNEKKSAYHYTVCWTIEPESQYWNSLMTRFTEFLHHFVYTVGKLAFNSTEFEMRDIIVNVNLSRYRFGSNLKINVIKSFFSKFYWIQTVAFIGYWRKVFPLISKL</sequence>
<dbReference type="AlphaFoldDB" id="A0AAV4QZ70"/>
<accession>A0AAV4QZ70</accession>
<dbReference type="Proteomes" id="UP001054945">
    <property type="component" value="Unassembled WGS sequence"/>
</dbReference>
<gene>
    <name evidence="1" type="ORF">CEXT_464351</name>
</gene>
<evidence type="ECO:0000313" key="2">
    <source>
        <dbReference type="Proteomes" id="UP001054945"/>
    </source>
</evidence>
<dbReference type="EMBL" id="BPLR01006935">
    <property type="protein sequence ID" value="GIY13415.1"/>
    <property type="molecule type" value="Genomic_DNA"/>
</dbReference>
<evidence type="ECO:0008006" key="3">
    <source>
        <dbReference type="Google" id="ProtNLM"/>
    </source>
</evidence>
<protein>
    <recommendedName>
        <fullName evidence="3">LAGLIDADG homing endonuclease</fullName>
    </recommendedName>
</protein>
<name>A0AAV4QZ70_CAEEX</name>